<reference evidence="2" key="1">
    <citation type="submission" date="2024-07" db="EMBL/GenBank/DDBJ databases">
        <authorList>
            <person name="Yu S.T."/>
        </authorList>
    </citation>
    <scope>NUCLEOTIDE SEQUENCE</scope>
    <source>
        <strain evidence="2">R28</strain>
    </source>
</reference>
<sequence>MTPIAPRPHRHTTTSLAVTISAVCCTAYTADTNWRFADHYLGTTSAVGQILFVVAGALALVASVVMAPLARRESQLLPGLAQVLVWVITGLHVFTAYAESGLVAGTVRAVLGPVVAAMMWHYVFYRAPGGQPAKSSPAGE</sequence>
<gene>
    <name evidence="2" type="ORF">AB5J49_44035</name>
</gene>
<dbReference type="EMBL" id="CP163439">
    <property type="protein sequence ID" value="XDQ39769.1"/>
    <property type="molecule type" value="Genomic_DNA"/>
</dbReference>
<feature type="transmembrane region" description="Helical" evidence="1">
    <location>
        <begin position="12"/>
        <end position="30"/>
    </location>
</feature>
<keyword evidence="1" id="KW-1133">Transmembrane helix</keyword>
<feature type="transmembrane region" description="Helical" evidence="1">
    <location>
        <begin position="76"/>
        <end position="97"/>
    </location>
</feature>
<name>A0AB39QFG0_9ACTN</name>
<proteinExistence type="predicted"/>
<evidence type="ECO:0000313" key="2">
    <source>
        <dbReference type="EMBL" id="XDQ39769.1"/>
    </source>
</evidence>
<feature type="transmembrane region" description="Helical" evidence="1">
    <location>
        <begin position="50"/>
        <end position="69"/>
    </location>
</feature>
<dbReference type="RefSeq" id="WP_369174482.1">
    <property type="nucleotide sequence ID" value="NZ_CP163439.1"/>
</dbReference>
<accession>A0AB39QFG0</accession>
<evidence type="ECO:0008006" key="3">
    <source>
        <dbReference type="Google" id="ProtNLM"/>
    </source>
</evidence>
<dbReference type="AlphaFoldDB" id="A0AB39QFG0"/>
<organism evidence="2">
    <name type="scientific">Streptomyces sp. R28</name>
    <dbReference type="NCBI Taxonomy" id="3238628"/>
    <lineage>
        <taxon>Bacteria</taxon>
        <taxon>Bacillati</taxon>
        <taxon>Actinomycetota</taxon>
        <taxon>Actinomycetes</taxon>
        <taxon>Kitasatosporales</taxon>
        <taxon>Streptomycetaceae</taxon>
        <taxon>Streptomyces</taxon>
    </lineage>
</organism>
<keyword evidence="1" id="KW-0472">Membrane</keyword>
<keyword evidence="1" id="KW-0812">Transmembrane</keyword>
<feature type="transmembrane region" description="Helical" evidence="1">
    <location>
        <begin position="103"/>
        <end position="125"/>
    </location>
</feature>
<protein>
    <recommendedName>
        <fullName evidence="3">Integral membrane protein</fullName>
    </recommendedName>
</protein>
<evidence type="ECO:0000256" key="1">
    <source>
        <dbReference type="SAM" id="Phobius"/>
    </source>
</evidence>